<dbReference type="EMBL" id="BHYK01000018">
    <property type="protein sequence ID" value="GCD11437.1"/>
    <property type="molecule type" value="Genomic_DNA"/>
</dbReference>
<feature type="transmembrane region" description="Helical" evidence="9">
    <location>
        <begin position="374"/>
        <end position="393"/>
    </location>
</feature>
<dbReference type="GO" id="GO:1901264">
    <property type="term" value="P:carbohydrate derivative transport"/>
    <property type="evidence" value="ECO:0007669"/>
    <property type="project" value="TreeGrafter"/>
</dbReference>
<keyword evidence="6 9" id="KW-1133">Transmembrane helix</keyword>
<feature type="transmembrane region" description="Helical" evidence="9">
    <location>
        <begin position="73"/>
        <end position="99"/>
    </location>
</feature>
<dbReference type="GO" id="GO:0005886">
    <property type="term" value="C:plasma membrane"/>
    <property type="evidence" value="ECO:0007669"/>
    <property type="project" value="UniProtKB-SubCell"/>
</dbReference>
<dbReference type="PROSITE" id="PS51105">
    <property type="entry name" value="PTS_EIIC_TYPE_3"/>
    <property type="match status" value="1"/>
</dbReference>
<evidence type="ECO:0000256" key="6">
    <source>
        <dbReference type="ARBA" id="ARBA00022989"/>
    </source>
</evidence>
<dbReference type="InterPro" id="IPR004501">
    <property type="entry name" value="PTS_EIIC_3"/>
</dbReference>
<proteinExistence type="predicted"/>
<dbReference type="AlphaFoldDB" id="A0A401UPJ0"/>
<comment type="caution">
    <text evidence="11">The sequence shown here is derived from an EMBL/GenBank/DDBJ whole genome shotgun (WGS) entry which is preliminary data.</text>
</comment>
<dbReference type="GO" id="GO:0009401">
    <property type="term" value="P:phosphoenolpyruvate-dependent sugar phosphotransferase system"/>
    <property type="evidence" value="ECO:0007669"/>
    <property type="project" value="InterPro"/>
</dbReference>
<name>A0A401UPJ0_9CLOT</name>
<keyword evidence="5 9" id="KW-0812">Transmembrane</keyword>
<dbReference type="InterPro" id="IPR003352">
    <property type="entry name" value="PTS_EIIC"/>
</dbReference>
<organism evidence="11 12">
    <name type="scientific">Clostridium tagluense</name>
    <dbReference type="NCBI Taxonomy" id="360422"/>
    <lineage>
        <taxon>Bacteria</taxon>
        <taxon>Bacillati</taxon>
        <taxon>Bacillota</taxon>
        <taxon>Clostridia</taxon>
        <taxon>Eubacteriales</taxon>
        <taxon>Clostridiaceae</taxon>
        <taxon>Clostridium</taxon>
    </lineage>
</organism>
<dbReference type="InterPro" id="IPR051088">
    <property type="entry name" value="PTS_Sugar-EIIC/EIIB"/>
</dbReference>
<keyword evidence="4 8" id="KW-0762">Sugar transport</keyword>
<dbReference type="OrthoDB" id="1641940at2"/>
<feature type="transmembrane region" description="Helical" evidence="9">
    <location>
        <begin position="182"/>
        <end position="207"/>
    </location>
</feature>
<dbReference type="PANTHER" id="PTHR33989:SF11">
    <property type="entry name" value="LICHENAN PERMEASE IIC COMPONENT"/>
    <property type="match status" value="1"/>
</dbReference>
<evidence type="ECO:0000256" key="8">
    <source>
        <dbReference type="PIRNR" id="PIRNR006351"/>
    </source>
</evidence>
<accession>A0A401UPJ0</accession>
<keyword evidence="2 8" id="KW-0813">Transport</keyword>
<keyword evidence="7 8" id="KW-0472">Membrane</keyword>
<evidence type="ECO:0000256" key="3">
    <source>
        <dbReference type="ARBA" id="ARBA00022475"/>
    </source>
</evidence>
<feature type="transmembrane region" description="Helical" evidence="9">
    <location>
        <begin position="32"/>
        <end position="53"/>
    </location>
</feature>
<dbReference type="RefSeq" id="WP_125003257.1">
    <property type="nucleotide sequence ID" value="NZ_BHYK01000018.1"/>
</dbReference>
<keyword evidence="3 8" id="KW-1003">Cell membrane</keyword>
<evidence type="ECO:0000256" key="2">
    <source>
        <dbReference type="ARBA" id="ARBA00022448"/>
    </source>
</evidence>
<feature type="transmembrane region" description="Helical" evidence="9">
    <location>
        <begin position="231"/>
        <end position="256"/>
    </location>
</feature>
<dbReference type="NCBIfam" id="TIGR00359">
    <property type="entry name" value="cello_pts_IIC"/>
    <property type="match status" value="1"/>
</dbReference>
<feature type="transmembrane region" description="Helical" evidence="9">
    <location>
        <begin position="399"/>
        <end position="420"/>
    </location>
</feature>
<dbReference type="GO" id="GO:0008982">
    <property type="term" value="F:protein-N(PI)-phosphohistidine-sugar phosphotransferase activity"/>
    <property type="evidence" value="ECO:0007669"/>
    <property type="project" value="UniProtKB-UniRule"/>
</dbReference>
<evidence type="ECO:0000256" key="1">
    <source>
        <dbReference type="ARBA" id="ARBA00004651"/>
    </source>
</evidence>
<sequence>MNKILAFLEKRLMPVASKVAAQRHMQAMRDGMVLGMPLLIAGSIFLILCNIPLPNGAWPKWLASTFGPNFQVMYLAAPAHATFWIFSLIVCMGISYYLAQSYHVDQLPAVVIALACFFTVTPQDCGGVKGAWGVSFGNMGPGGVFVAIIVAFISTEVYRRVIQKNITIKMPESVPPAIAKSFAAMIPGIACIFTMFIIHCLCGLTPYGNLHALITKLIQIPLSNLGTSLPATLLIVFLIHLLWICGLHGAIIVGGLMEPVWLSYMETNLNLYKAGSPVTQIISKQFFDSWVYVGGSGATLALVILMVVRAKSKQGKTFGKSVIGSSLFNINEPVIFGMPIVMNALLIIPFILTPLVLVVVTYFSMKCGFVAKPVGIVVHWATPPIIGGFLATGGKISGAVLQIVNFGIAMVIYYPFFLAWDKKCVQEESQATITSLKPNVNM</sequence>
<evidence type="ECO:0000256" key="9">
    <source>
        <dbReference type="SAM" id="Phobius"/>
    </source>
</evidence>
<comment type="subcellular location">
    <subcellularLocation>
        <location evidence="1">Cell membrane</location>
        <topology evidence="1">Multi-pass membrane protein</topology>
    </subcellularLocation>
</comment>
<protein>
    <recommendedName>
        <fullName evidence="8">Permease IIC component</fullName>
    </recommendedName>
</protein>
<keyword evidence="12" id="KW-1185">Reference proteome</keyword>
<dbReference type="InterPro" id="IPR004796">
    <property type="entry name" value="PTS_IIC_cello"/>
</dbReference>
<dbReference type="NCBIfam" id="TIGR00410">
    <property type="entry name" value="lacE"/>
    <property type="match status" value="1"/>
</dbReference>
<dbReference type="Pfam" id="PF02378">
    <property type="entry name" value="PTS_EIIC"/>
    <property type="match status" value="1"/>
</dbReference>
<dbReference type="PANTHER" id="PTHR33989">
    <property type="match status" value="1"/>
</dbReference>
<comment type="function">
    <text evidence="8">The phosphoenolpyruvate-dependent sugar phosphotransferase system (PTS), a major carbohydrate active -transport system, catalyzes the phosphorylation of incoming sugar substrates concomitant with their translocation across the cell membrane.</text>
</comment>
<evidence type="ECO:0000259" key="10">
    <source>
        <dbReference type="PROSITE" id="PS51105"/>
    </source>
</evidence>
<evidence type="ECO:0000256" key="5">
    <source>
        <dbReference type="ARBA" id="ARBA00022692"/>
    </source>
</evidence>
<reference evidence="11 12" key="1">
    <citation type="submission" date="2018-11" db="EMBL/GenBank/DDBJ databases">
        <title>Genome sequencing and assembly of Clostridium tagluense strain A121.</title>
        <authorList>
            <person name="Murakami T."/>
            <person name="Segawa T."/>
            <person name="Shcherbakova V.A."/>
            <person name="Mori H."/>
            <person name="Yoshimura Y."/>
        </authorList>
    </citation>
    <scope>NUCLEOTIDE SEQUENCE [LARGE SCALE GENOMIC DNA]</scope>
    <source>
        <strain evidence="11 12">A121</strain>
    </source>
</reference>
<feature type="transmembrane region" description="Helical" evidence="9">
    <location>
        <begin position="334"/>
        <end position="362"/>
    </location>
</feature>
<gene>
    <name evidence="11" type="primary">licC</name>
    <name evidence="11" type="ORF">Ctaglu_30600</name>
</gene>
<evidence type="ECO:0000313" key="12">
    <source>
        <dbReference type="Proteomes" id="UP000287872"/>
    </source>
</evidence>
<evidence type="ECO:0000256" key="4">
    <source>
        <dbReference type="ARBA" id="ARBA00022597"/>
    </source>
</evidence>
<evidence type="ECO:0000256" key="7">
    <source>
        <dbReference type="ARBA" id="ARBA00023136"/>
    </source>
</evidence>
<dbReference type="PIRSF" id="PIRSF006351">
    <property type="entry name" value="PTS_EIIC-Cellobiose"/>
    <property type="match status" value="1"/>
</dbReference>
<evidence type="ECO:0000313" key="11">
    <source>
        <dbReference type="EMBL" id="GCD11437.1"/>
    </source>
</evidence>
<feature type="domain" description="PTS EIIC type-3" evidence="10">
    <location>
        <begin position="8"/>
        <end position="416"/>
    </location>
</feature>
<feature type="transmembrane region" description="Helical" evidence="9">
    <location>
        <begin position="142"/>
        <end position="161"/>
    </location>
</feature>
<feature type="transmembrane region" description="Helical" evidence="9">
    <location>
        <begin position="106"/>
        <end position="122"/>
    </location>
</feature>
<dbReference type="Proteomes" id="UP000287872">
    <property type="component" value="Unassembled WGS sequence"/>
</dbReference>
<feature type="transmembrane region" description="Helical" evidence="9">
    <location>
        <begin position="290"/>
        <end position="308"/>
    </location>
</feature>